<dbReference type="Proteomes" id="UP000010556">
    <property type="component" value="Unassembled WGS sequence"/>
</dbReference>
<feature type="region of interest" description="Disordered" evidence="3">
    <location>
        <begin position="102"/>
        <end position="134"/>
    </location>
</feature>
<evidence type="ECO:0000313" key="6">
    <source>
        <dbReference type="Proteomes" id="UP000010556"/>
    </source>
</evidence>
<dbReference type="InterPro" id="IPR022728">
    <property type="entry name" value="Period_circadian-like_C"/>
</dbReference>
<sequence>MEESEHFIKYVLQDPVWLLMADTDDSVMMTYQMPSRNVDAVLKEDREKLKLLQKLQPRFTERQKQELQEVHPWMRAGGLPTALDVSECVYCESQGKSNFCVPYEEDSPLGLSEATDKKEEENGPPLSHKNEGQT</sequence>
<dbReference type="InterPro" id="IPR050760">
    <property type="entry name" value="Period_circadian_regulator"/>
</dbReference>
<reference evidence="6" key="1">
    <citation type="journal article" date="2013" name="Science">
        <title>Comparative analysis of bat genomes provides insight into the evolution of flight and immunity.</title>
        <authorList>
            <person name="Zhang G."/>
            <person name="Cowled C."/>
            <person name="Shi Z."/>
            <person name="Huang Z."/>
            <person name="Bishop-Lilly K.A."/>
            <person name="Fang X."/>
            <person name="Wynne J.W."/>
            <person name="Xiong Z."/>
            <person name="Baker M.L."/>
            <person name="Zhao W."/>
            <person name="Tachedjian M."/>
            <person name="Zhu Y."/>
            <person name="Zhou P."/>
            <person name="Jiang X."/>
            <person name="Ng J."/>
            <person name="Yang L."/>
            <person name="Wu L."/>
            <person name="Xiao J."/>
            <person name="Feng Y."/>
            <person name="Chen Y."/>
            <person name="Sun X."/>
            <person name="Zhang Y."/>
            <person name="Marsh G.A."/>
            <person name="Crameri G."/>
            <person name="Broder C.C."/>
            <person name="Frey K.G."/>
            <person name="Wang L.F."/>
            <person name="Wang J."/>
        </authorList>
    </citation>
    <scope>NUCLEOTIDE SEQUENCE [LARGE SCALE GENOMIC DNA]</scope>
</reference>
<dbReference type="GO" id="GO:0032922">
    <property type="term" value="P:circadian regulation of gene expression"/>
    <property type="evidence" value="ECO:0007669"/>
    <property type="project" value="TreeGrafter"/>
</dbReference>
<name>L5M1W9_MYODS</name>
<dbReference type="GO" id="GO:0005634">
    <property type="term" value="C:nucleus"/>
    <property type="evidence" value="ECO:0007669"/>
    <property type="project" value="UniProtKB-SubCell"/>
</dbReference>
<dbReference type="EMBL" id="KB105166">
    <property type="protein sequence ID" value="ELK32644.1"/>
    <property type="molecule type" value="Genomic_DNA"/>
</dbReference>
<dbReference type="PANTHER" id="PTHR11269:SF9">
    <property type="entry name" value="PERIOD CIRCADIAN PROTEIN HOMOLOG 2"/>
    <property type="match status" value="1"/>
</dbReference>
<dbReference type="GO" id="GO:0043153">
    <property type="term" value="P:entrainment of circadian clock by photoperiod"/>
    <property type="evidence" value="ECO:0007669"/>
    <property type="project" value="TreeGrafter"/>
</dbReference>
<evidence type="ECO:0000256" key="3">
    <source>
        <dbReference type="SAM" id="MobiDB-lite"/>
    </source>
</evidence>
<protein>
    <submittedName>
        <fullName evidence="5">Period circadian protein like protein 2</fullName>
    </submittedName>
</protein>
<dbReference type="GO" id="GO:0005737">
    <property type="term" value="C:cytoplasm"/>
    <property type="evidence" value="ECO:0007669"/>
    <property type="project" value="TreeGrafter"/>
</dbReference>
<proteinExistence type="predicted"/>
<dbReference type="GO" id="GO:0001222">
    <property type="term" value="F:transcription corepressor binding"/>
    <property type="evidence" value="ECO:0007669"/>
    <property type="project" value="TreeGrafter"/>
</dbReference>
<keyword evidence="6" id="KW-1185">Reference proteome</keyword>
<evidence type="ECO:0000259" key="4">
    <source>
        <dbReference type="Pfam" id="PF12114"/>
    </source>
</evidence>
<accession>L5M1W9</accession>
<dbReference type="GO" id="GO:0000976">
    <property type="term" value="F:transcription cis-regulatory region binding"/>
    <property type="evidence" value="ECO:0007669"/>
    <property type="project" value="TreeGrafter"/>
</dbReference>
<dbReference type="PANTHER" id="PTHR11269">
    <property type="entry name" value="PERIOD CIRCADIAN PROTEIN"/>
    <property type="match status" value="1"/>
</dbReference>
<feature type="domain" description="Period circadian-like C-terminal" evidence="4">
    <location>
        <begin position="1"/>
        <end position="88"/>
    </location>
</feature>
<gene>
    <name evidence="5" type="ORF">MDA_GLEAN10026129</name>
</gene>
<evidence type="ECO:0000313" key="5">
    <source>
        <dbReference type="EMBL" id="ELK32644.1"/>
    </source>
</evidence>
<dbReference type="Pfam" id="PF12114">
    <property type="entry name" value="Period_C"/>
    <property type="match status" value="1"/>
</dbReference>
<dbReference type="GO" id="GO:0000122">
    <property type="term" value="P:negative regulation of transcription by RNA polymerase II"/>
    <property type="evidence" value="ECO:0007669"/>
    <property type="project" value="TreeGrafter"/>
</dbReference>
<keyword evidence="2" id="KW-0539">Nucleus</keyword>
<comment type="subcellular location">
    <subcellularLocation>
        <location evidence="1">Nucleus</location>
    </subcellularLocation>
</comment>
<evidence type="ECO:0000256" key="2">
    <source>
        <dbReference type="ARBA" id="ARBA00023242"/>
    </source>
</evidence>
<organism evidence="5 6">
    <name type="scientific">Myotis davidii</name>
    <name type="common">David's myotis</name>
    <dbReference type="NCBI Taxonomy" id="225400"/>
    <lineage>
        <taxon>Eukaryota</taxon>
        <taxon>Metazoa</taxon>
        <taxon>Chordata</taxon>
        <taxon>Craniata</taxon>
        <taxon>Vertebrata</taxon>
        <taxon>Euteleostomi</taxon>
        <taxon>Mammalia</taxon>
        <taxon>Eutheria</taxon>
        <taxon>Laurasiatheria</taxon>
        <taxon>Chiroptera</taxon>
        <taxon>Yangochiroptera</taxon>
        <taxon>Vespertilionidae</taxon>
        <taxon>Myotis</taxon>
    </lineage>
</organism>
<evidence type="ECO:0000256" key="1">
    <source>
        <dbReference type="ARBA" id="ARBA00004123"/>
    </source>
</evidence>
<dbReference type="AlphaFoldDB" id="L5M1W9"/>